<feature type="region of interest" description="Disordered" evidence="1">
    <location>
        <begin position="111"/>
        <end position="138"/>
    </location>
</feature>
<reference evidence="2 3" key="1">
    <citation type="submission" date="2024-07" db="EMBL/GenBank/DDBJ databases">
        <title>Section-level genome sequencing and comparative genomics of Aspergillus sections Usti and Cavernicolus.</title>
        <authorList>
            <consortium name="Lawrence Berkeley National Laboratory"/>
            <person name="Nybo J.L."/>
            <person name="Vesth T.C."/>
            <person name="Theobald S."/>
            <person name="Frisvad J.C."/>
            <person name="Larsen T.O."/>
            <person name="Kjaerboelling I."/>
            <person name="Rothschild-Mancinelli K."/>
            <person name="Lyhne E.K."/>
            <person name="Kogle M.E."/>
            <person name="Barry K."/>
            <person name="Clum A."/>
            <person name="Na H."/>
            <person name="Ledsgaard L."/>
            <person name="Lin J."/>
            <person name="Lipzen A."/>
            <person name="Kuo A."/>
            <person name="Riley R."/>
            <person name="Mondo S."/>
            <person name="LaButti K."/>
            <person name="Haridas S."/>
            <person name="Pangalinan J."/>
            <person name="Salamov A.A."/>
            <person name="Simmons B.A."/>
            <person name="Magnuson J.K."/>
            <person name="Chen J."/>
            <person name="Drula E."/>
            <person name="Henrissat B."/>
            <person name="Wiebenga A."/>
            <person name="Lubbers R.J."/>
            <person name="Gomes A.C."/>
            <person name="Makela M.R."/>
            <person name="Stajich J."/>
            <person name="Grigoriev I.V."/>
            <person name="Mortensen U.H."/>
            <person name="De vries R.P."/>
            <person name="Baker S.E."/>
            <person name="Andersen M.R."/>
        </authorList>
    </citation>
    <scope>NUCLEOTIDE SEQUENCE [LARGE SCALE GENOMIC DNA]</scope>
    <source>
        <strain evidence="2 3">CBS 600.67</strain>
    </source>
</reference>
<keyword evidence="3" id="KW-1185">Reference proteome</keyword>
<feature type="region of interest" description="Disordered" evidence="1">
    <location>
        <begin position="52"/>
        <end position="84"/>
    </location>
</feature>
<accession>A0ABR4IPF8</accession>
<comment type="caution">
    <text evidence="2">The sequence shown here is derived from an EMBL/GenBank/DDBJ whole genome shotgun (WGS) entry which is preliminary data.</text>
</comment>
<evidence type="ECO:0000313" key="2">
    <source>
        <dbReference type="EMBL" id="KAL2829653.1"/>
    </source>
</evidence>
<organism evidence="2 3">
    <name type="scientific">Aspergillus cavernicola</name>
    <dbReference type="NCBI Taxonomy" id="176166"/>
    <lineage>
        <taxon>Eukaryota</taxon>
        <taxon>Fungi</taxon>
        <taxon>Dikarya</taxon>
        <taxon>Ascomycota</taxon>
        <taxon>Pezizomycotina</taxon>
        <taxon>Eurotiomycetes</taxon>
        <taxon>Eurotiomycetidae</taxon>
        <taxon>Eurotiales</taxon>
        <taxon>Aspergillaceae</taxon>
        <taxon>Aspergillus</taxon>
        <taxon>Aspergillus subgen. Nidulantes</taxon>
    </lineage>
</organism>
<evidence type="ECO:0000256" key="1">
    <source>
        <dbReference type="SAM" id="MobiDB-lite"/>
    </source>
</evidence>
<dbReference type="Proteomes" id="UP001610335">
    <property type="component" value="Unassembled WGS sequence"/>
</dbReference>
<feature type="region of interest" description="Disordered" evidence="1">
    <location>
        <begin position="1"/>
        <end position="32"/>
    </location>
</feature>
<dbReference type="EMBL" id="JBFXLS010000015">
    <property type="protein sequence ID" value="KAL2829653.1"/>
    <property type="molecule type" value="Genomic_DNA"/>
</dbReference>
<proteinExistence type="predicted"/>
<name>A0ABR4IPF8_9EURO</name>
<gene>
    <name evidence="2" type="ORF">BDW59DRAFT_32171</name>
</gene>
<sequence length="223" mass="24366">MACHSRNSDGTHPSTPEFKSHTPPPFHRRSKNFGTLPITTCLDWEKPGALPASALPFQGVSNRPELPTQRSSWPSKTPSGNPYVGNGGFVSDIVSQIDLWIDELDKMRDDVENRKPEGTGYNPPVNSGTVDSDYDTDASVDADVDVDAVPSDFDIVSPDCPEDGSKGHHITNLDFALASETKDSIEDDGSSQKHTAVVERRLRQIQGEVDVVKYSLRQACDLT</sequence>
<evidence type="ECO:0000313" key="3">
    <source>
        <dbReference type="Proteomes" id="UP001610335"/>
    </source>
</evidence>
<protein>
    <submittedName>
        <fullName evidence="2">Uncharacterized protein</fullName>
    </submittedName>
</protein>
<feature type="compositionally biased region" description="Polar residues" evidence="1">
    <location>
        <begin position="68"/>
        <end position="80"/>
    </location>
</feature>